<evidence type="ECO:0000313" key="4">
    <source>
        <dbReference type="Proteomes" id="UP000288079"/>
    </source>
</evidence>
<protein>
    <recommendedName>
        <fullName evidence="1">UPF0597 protein KGMB02408_41380</fullName>
    </recommendedName>
</protein>
<gene>
    <name evidence="3" type="ORF">KGMB02408_41380</name>
</gene>
<keyword evidence="4" id="KW-1185">Reference proteome</keyword>
<sequence length="446" mass="48114">MISRKDFPTFVGTKSMLFMIESERKQIIGLIKREVVPAIGCTEPIAVALCVAKAAETLGVQPEKVEVLLSANILKNAMGVGIPGTDMVGLPIAIALGALIGKSEYQLEVLKNCTPEAVERGKLFIGEKRICISLKEDITEKLYIEVICKAADRIAKAVIAGGHTTFVYIAIDDKTLLDKRQITNEEDEEELLELNLRKVYDFALTAPLDEIRFILDTARLNKAAAEQSFAGNYGHSLGKMLRGTYEHKVMGDSIFSHILSYTSGACDARMAGAMIPVMSNSGSGNQGISATLPVVIFAEENNKTEEELIRALILSHLTVIYIKQSLGRLSALCGCVVAATGSSCGITRLMGGNYNQVAFAVQNMIANLTGMICDGAKPSCALKVTTGVSTAVLSAMMAMENRYVTSVEGIIDEDVDQSIRNLTRIGSQAMNETDKMVLDIMTHKGC</sequence>
<dbReference type="GO" id="GO:0019450">
    <property type="term" value="P:L-cysteine catabolic process to pyruvate"/>
    <property type="evidence" value="ECO:0007669"/>
    <property type="project" value="TreeGrafter"/>
</dbReference>
<organism evidence="3 4">
    <name type="scientific">Bacteroides faecalis</name>
    <dbReference type="NCBI Taxonomy" id="2447885"/>
    <lineage>
        <taxon>Bacteria</taxon>
        <taxon>Pseudomonadati</taxon>
        <taxon>Bacteroidota</taxon>
        <taxon>Bacteroidia</taxon>
        <taxon>Bacteroidales</taxon>
        <taxon>Bacteroidaceae</taxon>
        <taxon>Bacteroides</taxon>
    </lineage>
</organism>
<dbReference type="PANTHER" id="PTHR30501:SF2">
    <property type="entry name" value="UPF0597 PROTEIN YHAM"/>
    <property type="match status" value="1"/>
</dbReference>
<dbReference type="Proteomes" id="UP000288079">
    <property type="component" value="Unassembled WGS sequence"/>
</dbReference>
<dbReference type="GO" id="GO:0080146">
    <property type="term" value="F:L-cysteine desulfhydrase activity"/>
    <property type="evidence" value="ECO:0007669"/>
    <property type="project" value="TreeGrafter"/>
</dbReference>
<dbReference type="PANTHER" id="PTHR30501">
    <property type="entry name" value="UPF0597 PROTEIN YHAM"/>
    <property type="match status" value="1"/>
</dbReference>
<comment type="caution">
    <text evidence="3">The sequence shown here is derived from an EMBL/GenBank/DDBJ whole genome shotgun (WGS) entry which is preliminary data.</text>
</comment>
<dbReference type="InterPro" id="IPR021144">
    <property type="entry name" value="UPF0597"/>
</dbReference>
<comment type="similarity">
    <text evidence="1">Belongs to the UPF0597 family.</text>
</comment>
<evidence type="ECO:0000313" key="3">
    <source>
        <dbReference type="EMBL" id="GCB37193.1"/>
    </source>
</evidence>
<name>A0A401M0C1_9BACE</name>
<dbReference type="HAMAP" id="MF_01845">
    <property type="entry name" value="UPF0597"/>
    <property type="match status" value="1"/>
</dbReference>
<accession>A0A401M0C1</accession>
<dbReference type="AlphaFoldDB" id="A0A401M0C1"/>
<dbReference type="InterPro" id="IPR005130">
    <property type="entry name" value="Ser_deHydtase-like_asu"/>
</dbReference>
<evidence type="ECO:0000256" key="1">
    <source>
        <dbReference type="HAMAP-Rule" id="MF_01845"/>
    </source>
</evidence>
<feature type="domain" description="Serine dehydratase-like alpha subunit" evidence="2">
    <location>
        <begin position="105"/>
        <end position="438"/>
    </location>
</feature>
<dbReference type="Pfam" id="PF03313">
    <property type="entry name" value="SDH_alpha"/>
    <property type="match status" value="1"/>
</dbReference>
<reference evidence="3 4" key="1">
    <citation type="submission" date="2018-10" db="EMBL/GenBank/DDBJ databases">
        <title>Draft Genome Sequence of Bacteroides sp. KCTC 15687.</title>
        <authorList>
            <person name="Yu S.Y."/>
            <person name="Kim J.S."/>
            <person name="Oh B.S."/>
            <person name="Park S.H."/>
            <person name="Kang S.W."/>
            <person name="Park J.E."/>
            <person name="Choi S.H."/>
            <person name="Han K.I."/>
            <person name="Lee K.C."/>
            <person name="Eom M.K."/>
            <person name="Suh M.K."/>
            <person name="Lee D.H."/>
            <person name="Yoon H."/>
            <person name="Kim B."/>
            <person name="Yang S.J."/>
            <person name="Lee J.S."/>
            <person name="Lee J.H."/>
        </authorList>
    </citation>
    <scope>NUCLEOTIDE SEQUENCE [LARGE SCALE GENOMIC DNA]</scope>
    <source>
        <strain evidence="3 4">KCTC 15687</strain>
    </source>
</reference>
<proteinExistence type="inferred from homology"/>
<evidence type="ECO:0000259" key="2">
    <source>
        <dbReference type="Pfam" id="PF03313"/>
    </source>
</evidence>
<dbReference type="PIRSF" id="PIRSF006054">
    <property type="entry name" value="UCP006054"/>
    <property type="match status" value="1"/>
</dbReference>
<dbReference type="EMBL" id="BHWB01000021">
    <property type="protein sequence ID" value="GCB37193.1"/>
    <property type="molecule type" value="Genomic_DNA"/>
</dbReference>